<evidence type="ECO:0000259" key="2">
    <source>
        <dbReference type="Pfam" id="PF01431"/>
    </source>
</evidence>
<keyword evidence="4" id="KW-1185">Reference proteome</keyword>
<proteinExistence type="inferred from homology"/>
<comment type="similarity">
    <text evidence="1">Belongs to the peptidase M13 family.</text>
</comment>
<feature type="non-terminal residue" evidence="3">
    <location>
        <position position="1"/>
    </location>
</feature>
<reference evidence="3" key="1">
    <citation type="submission" date="2022-11" db="EMBL/GenBank/DDBJ databases">
        <title>Centuries of genome instability and evolution in soft-shell clam transmissible cancer (bioRxiv).</title>
        <authorList>
            <person name="Hart S.F.M."/>
            <person name="Yonemitsu M.A."/>
            <person name="Giersch R.M."/>
            <person name="Beal B.F."/>
            <person name="Arriagada G."/>
            <person name="Davis B.W."/>
            <person name="Ostrander E.A."/>
            <person name="Goff S.P."/>
            <person name="Metzger M.J."/>
        </authorList>
    </citation>
    <scope>NUCLEOTIDE SEQUENCE</scope>
    <source>
        <strain evidence="3">MELC-2E11</strain>
        <tissue evidence="3">Siphon/mantle</tissue>
    </source>
</reference>
<dbReference type="InterPro" id="IPR024079">
    <property type="entry name" value="MetalloPept_cat_dom_sf"/>
</dbReference>
<evidence type="ECO:0000313" key="4">
    <source>
        <dbReference type="Proteomes" id="UP001164746"/>
    </source>
</evidence>
<dbReference type="InterPro" id="IPR000718">
    <property type="entry name" value="Peptidase_M13"/>
</dbReference>
<accession>A0ABY7FL86</accession>
<evidence type="ECO:0000313" key="3">
    <source>
        <dbReference type="EMBL" id="WAR21939.1"/>
    </source>
</evidence>
<dbReference type="Gene3D" id="3.40.390.10">
    <property type="entry name" value="Collagenase (Catalytic Domain)"/>
    <property type="match status" value="1"/>
</dbReference>
<dbReference type="InterPro" id="IPR018497">
    <property type="entry name" value="Peptidase_M13_C"/>
</dbReference>
<dbReference type="Pfam" id="PF01431">
    <property type="entry name" value="Peptidase_M13"/>
    <property type="match status" value="1"/>
</dbReference>
<dbReference type="PROSITE" id="PS51885">
    <property type="entry name" value="NEPRILYSIN"/>
    <property type="match status" value="1"/>
</dbReference>
<dbReference type="Proteomes" id="UP001164746">
    <property type="component" value="Chromosome 12"/>
</dbReference>
<evidence type="ECO:0000256" key="1">
    <source>
        <dbReference type="ARBA" id="ARBA00007357"/>
    </source>
</evidence>
<dbReference type="EMBL" id="CP111023">
    <property type="protein sequence ID" value="WAR21939.1"/>
    <property type="molecule type" value="Genomic_DNA"/>
</dbReference>
<dbReference type="PANTHER" id="PTHR11733:SF167">
    <property type="entry name" value="FI17812P1-RELATED"/>
    <property type="match status" value="1"/>
</dbReference>
<feature type="domain" description="Peptidase M13 C-terminal" evidence="2">
    <location>
        <begin position="2"/>
        <end position="110"/>
    </location>
</feature>
<dbReference type="PANTHER" id="PTHR11733">
    <property type="entry name" value="ZINC METALLOPROTEASE FAMILY M13 NEPRILYSIN-RELATED"/>
    <property type="match status" value="1"/>
</dbReference>
<protein>
    <submittedName>
        <fullName evidence="3">ECE2-like protein</fullName>
    </submittedName>
</protein>
<name>A0ABY7FL86_MYAAR</name>
<dbReference type="SUPFAM" id="SSF55486">
    <property type="entry name" value="Metalloproteases ('zincins'), catalytic domain"/>
    <property type="match status" value="1"/>
</dbReference>
<gene>
    <name evidence="3" type="ORF">MAR_015913</name>
</gene>
<organism evidence="3 4">
    <name type="scientific">Mya arenaria</name>
    <name type="common">Soft-shell clam</name>
    <dbReference type="NCBI Taxonomy" id="6604"/>
    <lineage>
        <taxon>Eukaryota</taxon>
        <taxon>Metazoa</taxon>
        <taxon>Spiralia</taxon>
        <taxon>Lophotrochozoa</taxon>
        <taxon>Mollusca</taxon>
        <taxon>Bivalvia</taxon>
        <taxon>Autobranchia</taxon>
        <taxon>Heteroconchia</taxon>
        <taxon>Euheterodonta</taxon>
        <taxon>Imparidentia</taxon>
        <taxon>Neoheterodontei</taxon>
        <taxon>Myida</taxon>
        <taxon>Myoidea</taxon>
        <taxon>Myidae</taxon>
        <taxon>Mya</taxon>
    </lineage>
</organism>
<sequence>IHGAQTLGENIADNGGLRAAHIAYELWMQEHGEEQPVAGLNLDNRELFFVSFAQMYCSKWTMPGITNFLMRVTHSPCFYRIEGALSNSLAFSDEFKCCNVASYNPPNNCRDHEIETYKAQSKYILLK</sequence>